<name>A0AAD9KHK4_RIDPI</name>
<evidence type="ECO:0000313" key="3">
    <source>
        <dbReference type="Proteomes" id="UP001209878"/>
    </source>
</evidence>
<dbReference type="EMBL" id="JAODUO010001058">
    <property type="protein sequence ID" value="KAK2171496.1"/>
    <property type="molecule type" value="Genomic_DNA"/>
</dbReference>
<dbReference type="PANTHER" id="PTHR33050:SF8">
    <property type="entry name" value="REVERSE TRANSCRIPTASE DOMAIN-CONTAINING PROTEIN"/>
    <property type="match status" value="1"/>
</dbReference>
<dbReference type="InterPro" id="IPR000477">
    <property type="entry name" value="RT_dom"/>
</dbReference>
<dbReference type="Pfam" id="PF00078">
    <property type="entry name" value="RVT_1"/>
    <property type="match status" value="1"/>
</dbReference>
<protein>
    <recommendedName>
        <fullName evidence="1">Reverse transcriptase domain-containing protein</fullName>
    </recommendedName>
</protein>
<organism evidence="2 3">
    <name type="scientific">Ridgeia piscesae</name>
    <name type="common">Tubeworm</name>
    <dbReference type="NCBI Taxonomy" id="27915"/>
    <lineage>
        <taxon>Eukaryota</taxon>
        <taxon>Metazoa</taxon>
        <taxon>Spiralia</taxon>
        <taxon>Lophotrochozoa</taxon>
        <taxon>Annelida</taxon>
        <taxon>Polychaeta</taxon>
        <taxon>Sedentaria</taxon>
        <taxon>Canalipalpata</taxon>
        <taxon>Sabellida</taxon>
        <taxon>Siboglinidae</taxon>
        <taxon>Ridgeia</taxon>
    </lineage>
</organism>
<sequence>MIHHLSYHEGSSVNDFIPHEFSSVHYATISKAIDFIKHSPHLVYMAKVDIESAFRIIPISPADRPFLGFQCRGQFFMDAVLPMGCSSSCAIFECFSTALGWAAKVKLGFTEVVHVIDDFLLLANSFCKCTHDLHAFIRMCNDIEVPLAPDKTCGPSTSIQFLGMHMHARLPEDKLARARNLLLALLRKQKVTLRELQSVIGLLSFCSEVVVPGRPFLRRLIDLTIGVSRPYFHIRLTKQAKLDVGVW</sequence>
<evidence type="ECO:0000259" key="1">
    <source>
        <dbReference type="PROSITE" id="PS50878"/>
    </source>
</evidence>
<dbReference type="AlphaFoldDB" id="A0AAD9KHK4"/>
<comment type="caution">
    <text evidence="2">The sequence shown here is derived from an EMBL/GenBank/DDBJ whole genome shotgun (WGS) entry which is preliminary data.</text>
</comment>
<dbReference type="PROSITE" id="PS50878">
    <property type="entry name" value="RT_POL"/>
    <property type="match status" value="1"/>
</dbReference>
<dbReference type="Proteomes" id="UP001209878">
    <property type="component" value="Unassembled WGS sequence"/>
</dbReference>
<proteinExistence type="predicted"/>
<dbReference type="SUPFAM" id="SSF56672">
    <property type="entry name" value="DNA/RNA polymerases"/>
    <property type="match status" value="1"/>
</dbReference>
<reference evidence="2" key="1">
    <citation type="journal article" date="2023" name="Mol. Biol. Evol.">
        <title>Third-Generation Sequencing Reveals the Adaptive Role of the Epigenome in Three Deep-Sea Polychaetes.</title>
        <authorList>
            <person name="Perez M."/>
            <person name="Aroh O."/>
            <person name="Sun Y."/>
            <person name="Lan Y."/>
            <person name="Juniper S.K."/>
            <person name="Young C.R."/>
            <person name="Angers B."/>
            <person name="Qian P.Y."/>
        </authorList>
    </citation>
    <scope>NUCLEOTIDE SEQUENCE</scope>
    <source>
        <strain evidence="2">R07B-5</strain>
    </source>
</reference>
<dbReference type="InterPro" id="IPR052055">
    <property type="entry name" value="Hepadnavirus_pol/RT"/>
</dbReference>
<dbReference type="InterPro" id="IPR043502">
    <property type="entry name" value="DNA/RNA_pol_sf"/>
</dbReference>
<gene>
    <name evidence="2" type="ORF">NP493_1057g00038</name>
</gene>
<dbReference type="PANTHER" id="PTHR33050">
    <property type="entry name" value="REVERSE TRANSCRIPTASE DOMAIN-CONTAINING PROTEIN"/>
    <property type="match status" value="1"/>
</dbReference>
<feature type="domain" description="Reverse transcriptase" evidence="1">
    <location>
        <begin position="1"/>
        <end position="166"/>
    </location>
</feature>
<dbReference type="Gene3D" id="3.30.70.270">
    <property type="match status" value="1"/>
</dbReference>
<dbReference type="InterPro" id="IPR043128">
    <property type="entry name" value="Rev_trsase/Diguanyl_cyclase"/>
</dbReference>
<accession>A0AAD9KHK4</accession>
<keyword evidence="3" id="KW-1185">Reference proteome</keyword>
<evidence type="ECO:0000313" key="2">
    <source>
        <dbReference type="EMBL" id="KAK2171496.1"/>
    </source>
</evidence>